<proteinExistence type="predicted"/>
<dbReference type="PANTHER" id="PTHR10151">
    <property type="entry name" value="ECTONUCLEOTIDE PYROPHOSPHATASE/PHOSPHODIESTERASE"/>
    <property type="match status" value="1"/>
</dbReference>
<reference evidence="2 3" key="1">
    <citation type="journal article" date="2021" name="Int. J. Syst. Evol. Microbiol.">
        <title>Halobaculum halophilum sp. nov. and Halobaculum salinum sp. nov., isolated from salt lake and saline soil.</title>
        <authorList>
            <person name="Cui H.L."/>
            <person name="Shi X.W."/>
            <person name="Yin X.M."/>
            <person name="Yang X.Y."/>
            <person name="Hou J."/>
            <person name="Zhu L."/>
        </authorList>
    </citation>
    <scope>NUCLEOTIDE SEQUENCE [LARGE SCALE GENOMIC DNA]</scope>
    <source>
        <strain evidence="2 3">NBRC 109044</strain>
    </source>
</reference>
<dbReference type="Gene3D" id="3.40.720.10">
    <property type="entry name" value="Alkaline Phosphatase, subunit A"/>
    <property type="match status" value="1"/>
</dbReference>
<dbReference type="GO" id="GO:0016787">
    <property type="term" value="F:hydrolase activity"/>
    <property type="evidence" value="ECO:0007669"/>
    <property type="project" value="UniProtKB-ARBA"/>
</dbReference>
<evidence type="ECO:0000313" key="3">
    <source>
        <dbReference type="Proteomes" id="UP000826254"/>
    </source>
</evidence>
<gene>
    <name evidence="2" type="ORF">K6T50_03575</name>
</gene>
<accession>A0A8T8WEI4</accession>
<dbReference type="InterPro" id="IPR002591">
    <property type="entry name" value="Phosphodiest/P_Trfase"/>
</dbReference>
<dbReference type="SUPFAM" id="SSF53649">
    <property type="entry name" value="Alkaline phosphatase-like"/>
    <property type="match status" value="1"/>
</dbReference>
<dbReference type="GeneID" id="67177191"/>
<dbReference type="PANTHER" id="PTHR10151:SF120">
    <property type="entry name" value="BIS(5'-ADENOSYL)-TRIPHOSPHATASE"/>
    <property type="match status" value="1"/>
</dbReference>
<feature type="region of interest" description="Disordered" evidence="1">
    <location>
        <begin position="508"/>
        <end position="537"/>
    </location>
</feature>
<name>A0A8T8WEI4_9EURY</name>
<dbReference type="AlphaFoldDB" id="A0A8T8WEI4"/>
<dbReference type="InterPro" id="IPR017850">
    <property type="entry name" value="Alkaline_phosphatase_core_sf"/>
</dbReference>
<dbReference type="Proteomes" id="UP000826254">
    <property type="component" value="Chromosome"/>
</dbReference>
<sequence length="537" mass="60243">MESVSDEVILVGLDGLGFGEIGQWIDGGILPTLSSLADNTATDLKSTHPPWTPCAWPSLLSGRNPGKHGVFDFFKQEGYEKQLIERSDVDSPYLFDVTAECGLTPVVINYPITHSALNIENGAMVPGYLTSEDTPFHPPHLREQYEAENGKYRIYPDYGTDDDPIAEYVDVARHRRDIARFLDERFDWDLLAVQFQVTDSVFHDLDDREQIREVLENVDEFVGDIIDLGDDDTTVIIASDHGMGDYDWTFYVNSWLAEHGYCETTEGEAQYFRQQKDKLKGKSDESKSSSTMSKAVSTTANTLSKVGLSPRRIHSALESVGLASHVERILPADALVAAQNQVVDHENSIAYQLLFNSLGIHLNVEGREPHGMVPQNEYEEVRSELIDELKEIRDPDGKLVFDDVRPREEVYEGKHVEDAPDIILFPRDFRYDVSGSILDTFRRNPHKNHKPEGILISNRDLNVDPEKGASIYDIAPTVAAELEIPVDTNTDGRVLTDVEETVERQDWDELAGDYASGGSDQDTSSVEDRLADLGYME</sequence>
<keyword evidence="3" id="KW-1185">Reference proteome</keyword>
<dbReference type="Pfam" id="PF01663">
    <property type="entry name" value="Phosphodiest"/>
    <property type="match status" value="1"/>
</dbReference>
<evidence type="ECO:0000256" key="1">
    <source>
        <dbReference type="SAM" id="MobiDB-lite"/>
    </source>
</evidence>
<dbReference type="EMBL" id="CP081958">
    <property type="protein sequence ID" value="QZP38248.1"/>
    <property type="molecule type" value="Genomic_DNA"/>
</dbReference>
<dbReference type="KEGG" id="hmp:K6T50_03575"/>
<organism evidence="2 3">
    <name type="scientific">Halobaculum magnesiiphilum</name>
    <dbReference type="NCBI Taxonomy" id="1017351"/>
    <lineage>
        <taxon>Archaea</taxon>
        <taxon>Methanobacteriati</taxon>
        <taxon>Methanobacteriota</taxon>
        <taxon>Stenosarchaea group</taxon>
        <taxon>Halobacteria</taxon>
        <taxon>Halobacteriales</taxon>
        <taxon>Haloferacaceae</taxon>
        <taxon>Halobaculum</taxon>
    </lineage>
</organism>
<protein>
    <submittedName>
        <fullName evidence="2">Alkaline phosphatase family protein</fullName>
    </submittedName>
</protein>
<dbReference type="RefSeq" id="WP_222608049.1">
    <property type="nucleotide sequence ID" value="NZ_CP081958.1"/>
</dbReference>
<evidence type="ECO:0000313" key="2">
    <source>
        <dbReference type="EMBL" id="QZP38248.1"/>
    </source>
</evidence>